<dbReference type="EMBL" id="PGOL01001525">
    <property type="protein sequence ID" value="PKI57216.1"/>
    <property type="molecule type" value="Genomic_DNA"/>
</dbReference>
<dbReference type="AlphaFoldDB" id="A0A2I0JNW3"/>
<keyword evidence="3" id="KW-1185">Reference proteome</keyword>
<sequence length="150" mass="16620">MADLREKIHGIKRAFEDHSGMGNNRQPEGRLSESARTAAPKHNPGSDWFIVNTDAAQSASKSCLASALQQTDQPISLSWFQASNESKPLQAQAKAAYLPLAIAADRDWKCTWILRSDNLHAHDFGQHGFLSNFQTLSMFKGYPSFDVVSQ</sequence>
<organism evidence="2 3">
    <name type="scientific">Punica granatum</name>
    <name type="common">Pomegranate</name>
    <dbReference type="NCBI Taxonomy" id="22663"/>
    <lineage>
        <taxon>Eukaryota</taxon>
        <taxon>Viridiplantae</taxon>
        <taxon>Streptophyta</taxon>
        <taxon>Embryophyta</taxon>
        <taxon>Tracheophyta</taxon>
        <taxon>Spermatophyta</taxon>
        <taxon>Magnoliopsida</taxon>
        <taxon>eudicotyledons</taxon>
        <taxon>Gunneridae</taxon>
        <taxon>Pentapetalae</taxon>
        <taxon>rosids</taxon>
        <taxon>malvids</taxon>
        <taxon>Myrtales</taxon>
        <taxon>Lythraceae</taxon>
        <taxon>Punica</taxon>
    </lineage>
</organism>
<gene>
    <name evidence="2" type="ORF">CRG98_022401</name>
</gene>
<evidence type="ECO:0000313" key="2">
    <source>
        <dbReference type="EMBL" id="PKI57216.1"/>
    </source>
</evidence>
<protein>
    <submittedName>
        <fullName evidence="2">Uncharacterized protein</fullName>
    </submittedName>
</protein>
<dbReference type="Proteomes" id="UP000233551">
    <property type="component" value="Unassembled WGS sequence"/>
</dbReference>
<evidence type="ECO:0000256" key="1">
    <source>
        <dbReference type="SAM" id="MobiDB-lite"/>
    </source>
</evidence>
<proteinExistence type="predicted"/>
<name>A0A2I0JNW3_PUNGR</name>
<comment type="caution">
    <text evidence="2">The sequence shown here is derived from an EMBL/GenBank/DDBJ whole genome shotgun (WGS) entry which is preliminary data.</text>
</comment>
<feature type="region of interest" description="Disordered" evidence="1">
    <location>
        <begin position="12"/>
        <end position="46"/>
    </location>
</feature>
<accession>A0A2I0JNW3</accession>
<evidence type="ECO:0000313" key="3">
    <source>
        <dbReference type="Proteomes" id="UP000233551"/>
    </source>
</evidence>
<reference evidence="2 3" key="1">
    <citation type="submission" date="2017-11" db="EMBL/GenBank/DDBJ databases">
        <title>De-novo sequencing of pomegranate (Punica granatum L.) genome.</title>
        <authorList>
            <person name="Akparov Z."/>
            <person name="Amiraslanov A."/>
            <person name="Hajiyeva S."/>
            <person name="Abbasov M."/>
            <person name="Kaur K."/>
            <person name="Hamwieh A."/>
            <person name="Solovyev V."/>
            <person name="Salamov A."/>
            <person name="Braich B."/>
            <person name="Kosarev P."/>
            <person name="Mahmoud A."/>
            <person name="Hajiyev E."/>
            <person name="Babayeva S."/>
            <person name="Izzatullayeva V."/>
            <person name="Mammadov A."/>
            <person name="Mammadov A."/>
            <person name="Sharifova S."/>
            <person name="Ojaghi J."/>
            <person name="Eynullazada K."/>
            <person name="Bayramov B."/>
            <person name="Abdulazimova A."/>
            <person name="Shahmuradov I."/>
        </authorList>
    </citation>
    <scope>NUCLEOTIDE SEQUENCE [LARGE SCALE GENOMIC DNA]</scope>
    <source>
        <strain evidence="3">cv. AG2017</strain>
        <tissue evidence="2">Leaf</tissue>
    </source>
</reference>